<name>A0A1R1S1U2_9BACI</name>
<accession>A0A1R1S1U2</accession>
<feature type="transmembrane region" description="Helical" evidence="1">
    <location>
        <begin position="54"/>
        <end position="77"/>
    </location>
</feature>
<keyword evidence="1" id="KW-0472">Membrane</keyword>
<keyword evidence="1" id="KW-0812">Transmembrane</keyword>
<evidence type="ECO:0000313" key="3">
    <source>
        <dbReference type="Proteomes" id="UP000187367"/>
    </source>
</evidence>
<keyword evidence="1" id="KW-1133">Transmembrane helix</keyword>
<protein>
    <submittedName>
        <fullName evidence="2">Uncharacterized protein</fullName>
    </submittedName>
</protein>
<dbReference type="AlphaFoldDB" id="A0A1R1S1U2"/>
<evidence type="ECO:0000313" key="2">
    <source>
        <dbReference type="EMBL" id="OMI07108.1"/>
    </source>
</evidence>
<evidence type="ECO:0000256" key="1">
    <source>
        <dbReference type="SAM" id="Phobius"/>
    </source>
</evidence>
<feature type="transmembrane region" description="Helical" evidence="1">
    <location>
        <begin position="7"/>
        <end position="34"/>
    </location>
</feature>
<keyword evidence="3" id="KW-1185">Reference proteome</keyword>
<comment type="caution">
    <text evidence="2">The sequence shown here is derived from an EMBL/GenBank/DDBJ whole genome shotgun (WGS) entry which is preliminary data.</text>
</comment>
<organism evidence="2 3">
    <name type="scientific">Bacillus swezeyi</name>
    <dbReference type="NCBI Taxonomy" id="1925020"/>
    <lineage>
        <taxon>Bacteria</taxon>
        <taxon>Bacillati</taxon>
        <taxon>Bacillota</taxon>
        <taxon>Bacilli</taxon>
        <taxon>Bacillales</taxon>
        <taxon>Bacillaceae</taxon>
        <taxon>Bacillus</taxon>
    </lineage>
</organism>
<proteinExistence type="predicted"/>
<dbReference type="Proteomes" id="UP000187367">
    <property type="component" value="Unassembled WGS sequence"/>
</dbReference>
<reference evidence="2 3" key="1">
    <citation type="submission" date="2017-01" db="EMBL/GenBank/DDBJ databases">
        <title>Bacillus phylogenomics.</title>
        <authorList>
            <person name="Dunlap C."/>
        </authorList>
    </citation>
    <scope>NUCLEOTIDE SEQUENCE [LARGE SCALE GENOMIC DNA]</scope>
    <source>
        <strain evidence="2 3">NRRL B-41282</strain>
    </source>
</reference>
<accession>A0A1R1QR43</accession>
<dbReference type="EMBL" id="MTJL01000011">
    <property type="protein sequence ID" value="OMI07108.1"/>
    <property type="molecule type" value="Genomic_DNA"/>
</dbReference>
<gene>
    <name evidence="2" type="ORF">BW143_07920</name>
</gene>
<sequence length="99" mass="11244">MTKRIFASVIVSILILILTFIISFILYAIASYFIMQLFVTGEPSQDEALGWGYLGLLFLSFILAIITGGIVGTVYFLKYFKNYKKKTMHKKEKTKTESG</sequence>
<dbReference type="RefSeq" id="WP_076759906.1">
    <property type="nucleotide sequence ID" value="NZ_JARMMK010000003.1"/>
</dbReference>
<dbReference type="OrthoDB" id="9987589at2"/>